<dbReference type="Proteomes" id="UP000032875">
    <property type="component" value="Unassembled WGS sequence"/>
</dbReference>
<dbReference type="GO" id="GO:0004641">
    <property type="term" value="F:phosphoribosylformylglycinamidine cyclo-ligase activity"/>
    <property type="evidence" value="ECO:0007669"/>
    <property type="project" value="UniProtKB-UniRule"/>
</dbReference>
<dbReference type="FunFam" id="3.30.1330.10:FF:000001">
    <property type="entry name" value="Phosphoribosylformylglycinamidine cyclo-ligase"/>
    <property type="match status" value="1"/>
</dbReference>
<dbReference type="Gene3D" id="3.90.650.10">
    <property type="entry name" value="PurM-like C-terminal domain"/>
    <property type="match status" value="1"/>
</dbReference>
<evidence type="ECO:0000259" key="16">
    <source>
        <dbReference type="Pfam" id="PF00586"/>
    </source>
</evidence>
<dbReference type="PANTHER" id="PTHR10520">
    <property type="entry name" value="TRIFUNCTIONAL PURINE BIOSYNTHETIC PROTEIN ADENOSINE-3-RELATED"/>
    <property type="match status" value="1"/>
</dbReference>
<dbReference type="AlphaFoldDB" id="I4M2R3"/>
<evidence type="ECO:0000256" key="5">
    <source>
        <dbReference type="ARBA" id="ARBA00020367"/>
    </source>
</evidence>
<comment type="similarity">
    <text evidence="3 15">Belongs to the AIR synthase family.</text>
</comment>
<evidence type="ECO:0000256" key="10">
    <source>
        <dbReference type="ARBA" id="ARBA00022840"/>
    </source>
</evidence>
<dbReference type="SUPFAM" id="SSF55326">
    <property type="entry name" value="PurM N-terminal domain-like"/>
    <property type="match status" value="1"/>
</dbReference>
<evidence type="ECO:0000256" key="7">
    <source>
        <dbReference type="ARBA" id="ARBA00022598"/>
    </source>
</evidence>
<keyword evidence="10 15" id="KW-0067">ATP-binding</keyword>
<dbReference type="Pfam" id="PF02769">
    <property type="entry name" value="AIRS_C"/>
    <property type="match status" value="1"/>
</dbReference>
<dbReference type="UniPathway" id="UPA00074">
    <property type="reaction ID" value="UER00129"/>
</dbReference>
<evidence type="ECO:0000313" key="19">
    <source>
        <dbReference type="Proteomes" id="UP000032875"/>
    </source>
</evidence>
<dbReference type="RefSeq" id="WP_004126978.1">
    <property type="nucleotide sequence ID" value="NZ_ADES01000005.1"/>
</dbReference>
<dbReference type="HAMAP" id="MF_00741">
    <property type="entry name" value="AIRS"/>
    <property type="match status" value="1"/>
</dbReference>
<dbReference type="PATRIC" id="fig|698957.3.peg.243"/>
<comment type="catalytic activity">
    <reaction evidence="14 15">
        <text>2-formamido-N(1)-(5-O-phospho-beta-D-ribosyl)acetamidine + ATP = 5-amino-1-(5-phospho-beta-D-ribosyl)imidazole + ADP + phosphate + H(+)</text>
        <dbReference type="Rhea" id="RHEA:23032"/>
        <dbReference type="ChEBI" id="CHEBI:15378"/>
        <dbReference type="ChEBI" id="CHEBI:30616"/>
        <dbReference type="ChEBI" id="CHEBI:43474"/>
        <dbReference type="ChEBI" id="CHEBI:137981"/>
        <dbReference type="ChEBI" id="CHEBI:147287"/>
        <dbReference type="ChEBI" id="CHEBI:456216"/>
        <dbReference type="EC" id="6.3.3.1"/>
    </reaction>
</comment>
<dbReference type="InterPro" id="IPR004733">
    <property type="entry name" value="PurM_cligase"/>
</dbReference>
<dbReference type="InterPro" id="IPR010918">
    <property type="entry name" value="PurM-like_C_dom"/>
</dbReference>
<dbReference type="FunFam" id="3.90.650.10:FF:000011">
    <property type="entry name" value="Phosphoribosylformylglycinamidine cyclo-ligase"/>
    <property type="match status" value="1"/>
</dbReference>
<dbReference type="Gene3D" id="3.30.1330.10">
    <property type="entry name" value="PurM-like, N-terminal domain"/>
    <property type="match status" value="1"/>
</dbReference>
<dbReference type="InterPro" id="IPR036921">
    <property type="entry name" value="PurM-like_N_sf"/>
</dbReference>
<feature type="domain" description="PurM-like C-terminal" evidence="17">
    <location>
        <begin position="174"/>
        <end position="342"/>
    </location>
</feature>
<evidence type="ECO:0000256" key="14">
    <source>
        <dbReference type="ARBA" id="ARBA00049057"/>
    </source>
</evidence>
<dbReference type="GO" id="GO:0006189">
    <property type="term" value="P:'de novo' IMP biosynthetic process"/>
    <property type="evidence" value="ECO:0007669"/>
    <property type="project" value="UniProtKB-UniRule"/>
</dbReference>
<comment type="caution">
    <text evidence="18">The sequence shown here is derived from an EMBL/GenBank/DDBJ whole genome shotgun (WGS) entry which is preliminary data.</text>
</comment>
<evidence type="ECO:0000256" key="4">
    <source>
        <dbReference type="ARBA" id="ARBA00013047"/>
    </source>
</evidence>
<name>I4M2R3_GARVA</name>
<dbReference type="GO" id="GO:0005524">
    <property type="term" value="F:ATP binding"/>
    <property type="evidence" value="ECO:0007669"/>
    <property type="project" value="UniProtKB-KW"/>
</dbReference>
<evidence type="ECO:0000256" key="6">
    <source>
        <dbReference type="ARBA" id="ARBA00022490"/>
    </source>
</evidence>
<reference evidence="18 19" key="1">
    <citation type="journal article" date="2012" name="J. Bacteriol.">
        <title>Comparative Genomic Analyses of 17 Clinical Isolates of Gardnerella vaginalis Provide Evidence of Multiple Genetically Isolated Clades Consistent with Subspeciation into Genovars.</title>
        <authorList>
            <person name="Ahmed A."/>
            <person name="Earl J."/>
            <person name="Retchless A."/>
            <person name="Hillier S."/>
            <person name="Rabe L."/>
            <person name="Cherpes T."/>
            <person name="Powell E."/>
            <person name="Janto B."/>
            <person name="Eutsey R."/>
            <person name="Hiller N.L."/>
            <person name="Boissy R."/>
            <person name="Dahlgreen M."/>
            <person name="Hall B."/>
            <person name="Costerton J."/>
            <person name="Post J.C."/>
            <person name="Hu F."/>
            <person name="Ehrlich G."/>
        </authorList>
    </citation>
    <scope>NUCLEOTIDE SEQUENCE [LARGE SCALE GENOMIC DNA]</scope>
    <source>
        <strain evidence="18 19">1500E</strain>
    </source>
</reference>
<dbReference type="PANTHER" id="PTHR10520:SF12">
    <property type="entry name" value="TRIFUNCTIONAL PURINE BIOSYNTHETIC PROTEIN ADENOSINE-3"/>
    <property type="match status" value="1"/>
</dbReference>
<comment type="pathway">
    <text evidence="2 15">Purine metabolism; IMP biosynthesis via de novo pathway; 5-amino-1-(5-phospho-D-ribosyl)imidazole from N(2)-formyl-N(1)-(5-phospho-D-ribosyl)glycinamide: step 2/2.</text>
</comment>
<evidence type="ECO:0000259" key="17">
    <source>
        <dbReference type="Pfam" id="PF02769"/>
    </source>
</evidence>
<keyword evidence="7 15" id="KW-0436">Ligase</keyword>
<proteinExistence type="inferred from homology"/>
<evidence type="ECO:0000256" key="3">
    <source>
        <dbReference type="ARBA" id="ARBA00010280"/>
    </source>
</evidence>
<dbReference type="EC" id="6.3.3.1" evidence="4 15"/>
<dbReference type="Pfam" id="PF00586">
    <property type="entry name" value="AIRS"/>
    <property type="match status" value="1"/>
</dbReference>
<evidence type="ECO:0000256" key="13">
    <source>
        <dbReference type="ARBA" id="ARBA00033093"/>
    </source>
</evidence>
<dbReference type="SUPFAM" id="SSF56042">
    <property type="entry name" value="PurM C-terminal domain-like"/>
    <property type="match status" value="1"/>
</dbReference>
<dbReference type="GO" id="GO:0046084">
    <property type="term" value="P:adenine biosynthetic process"/>
    <property type="evidence" value="ECO:0007669"/>
    <property type="project" value="TreeGrafter"/>
</dbReference>
<dbReference type="GO" id="GO:0004637">
    <property type="term" value="F:phosphoribosylamine-glycine ligase activity"/>
    <property type="evidence" value="ECO:0007669"/>
    <property type="project" value="TreeGrafter"/>
</dbReference>
<evidence type="ECO:0000256" key="11">
    <source>
        <dbReference type="ARBA" id="ARBA00031908"/>
    </source>
</evidence>
<dbReference type="InterPro" id="IPR036676">
    <property type="entry name" value="PurM-like_C_sf"/>
</dbReference>
<evidence type="ECO:0000313" key="18">
    <source>
        <dbReference type="EMBL" id="EIK83503.1"/>
    </source>
</evidence>
<evidence type="ECO:0000256" key="2">
    <source>
        <dbReference type="ARBA" id="ARBA00004686"/>
    </source>
</evidence>
<comment type="subcellular location">
    <subcellularLocation>
        <location evidence="1 15">Cytoplasm</location>
    </subcellularLocation>
</comment>
<evidence type="ECO:0000256" key="8">
    <source>
        <dbReference type="ARBA" id="ARBA00022741"/>
    </source>
</evidence>
<dbReference type="GO" id="GO:0005829">
    <property type="term" value="C:cytosol"/>
    <property type="evidence" value="ECO:0007669"/>
    <property type="project" value="TreeGrafter"/>
</dbReference>
<dbReference type="CDD" id="cd02196">
    <property type="entry name" value="PurM"/>
    <property type="match status" value="1"/>
</dbReference>
<evidence type="ECO:0000256" key="15">
    <source>
        <dbReference type="HAMAP-Rule" id="MF_00741"/>
    </source>
</evidence>
<organism evidence="18 19">
    <name type="scientific">Gardnerella vaginalis 1500E</name>
    <dbReference type="NCBI Taxonomy" id="698957"/>
    <lineage>
        <taxon>Bacteria</taxon>
        <taxon>Bacillati</taxon>
        <taxon>Actinomycetota</taxon>
        <taxon>Actinomycetes</taxon>
        <taxon>Bifidobacteriales</taxon>
        <taxon>Bifidobacteriaceae</taxon>
        <taxon>Gardnerella</taxon>
    </lineage>
</organism>
<keyword evidence="9 15" id="KW-0658">Purine biosynthesis</keyword>
<gene>
    <name evidence="15" type="primary">purM</name>
    <name evidence="18" type="ORF">CGSMWGv1500E_01258</name>
</gene>
<dbReference type="InterPro" id="IPR016188">
    <property type="entry name" value="PurM-like_N"/>
</dbReference>
<evidence type="ECO:0000256" key="9">
    <source>
        <dbReference type="ARBA" id="ARBA00022755"/>
    </source>
</evidence>
<evidence type="ECO:0000256" key="1">
    <source>
        <dbReference type="ARBA" id="ARBA00004496"/>
    </source>
</evidence>
<protein>
    <recommendedName>
        <fullName evidence="5 15">Phosphoribosylformylglycinamidine cyclo-ligase</fullName>
        <ecNumber evidence="4 15">6.3.3.1</ecNumber>
    </recommendedName>
    <alternativeName>
        <fullName evidence="12 15">AIR synthase</fullName>
    </alternativeName>
    <alternativeName>
        <fullName evidence="13 15">AIRS</fullName>
    </alternativeName>
    <alternativeName>
        <fullName evidence="11 15">Phosphoribosyl-aminoimidazole synthetase</fullName>
    </alternativeName>
</protein>
<evidence type="ECO:0000256" key="12">
    <source>
        <dbReference type="ARBA" id="ARBA00032931"/>
    </source>
</evidence>
<accession>I4M2R3</accession>
<feature type="domain" description="PurM-like N-terminal" evidence="16">
    <location>
        <begin position="56"/>
        <end position="161"/>
    </location>
</feature>
<keyword evidence="8 15" id="KW-0547">Nucleotide-binding</keyword>
<keyword evidence="6 15" id="KW-0963">Cytoplasm</keyword>
<sequence length="344" mass="36533">MPHAYDEAGVSVEAGYEVVRRIKSHVNRTKRPGVMGGIGGFGGLFDLASLGYKEPVLISGTDGVGTKLMVAKMMNKHDTIGIDCVAMCVNDIAAQGAEPLFFLDYIACGKNNPALLEQVVAGVADGCVQSEAGLIGGETAEMPGMYAEDEYDLAGFAVGVAERSNIVDGSTITTGDVLIGLPSSGVHSNGFSLVRKALFEEAGYDVNTKLEELDGKTIGEVLLEPTRIYVKALKPLFAKHLIKGVAHITGGGFIENIPRMYADGLAAKIDTSSWNVPPIFDVIEKAGNVNHAEMFNVFNMGIGMILAVDKNKAEEALSTLSENNETAYVIGKMIERENAAVELQ</sequence>
<dbReference type="EMBL" id="ADES01000005">
    <property type="protein sequence ID" value="EIK83503.1"/>
    <property type="molecule type" value="Genomic_DNA"/>
</dbReference>
<dbReference type="NCBIfam" id="TIGR00878">
    <property type="entry name" value="purM"/>
    <property type="match status" value="1"/>
</dbReference>